<evidence type="ECO:0000256" key="2">
    <source>
        <dbReference type="ARBA" id="ARBA00022485"/>
    </source>
</evidence>
<dbReference type="AlphaFoldDB" id="A0AAD3E5K2"/>
<feature type="non-terminal residue" evidence="3">
    <location>
        <position position="130"/>
    </location>
</feature>
<evidence type="ECO:0000313" key="3">
    <source>
        <dbReference type="EMBL" id="GFR53127.1"/>
    </source>
</evidence>
<name>A0AAD3E5K2_9CHLO</name>
<gene>
    <name evidence="3" type="ORF">Agub_g15843</name>
</gene>
<keyword evidence="2" id="KW-0479">Metal-binding</keyword>
<dbReference type="PANTHER" id="PTHR43076:SF1">
    <property type="entry name" value="LIPOYL SYNTHASE 2"/>
    <property type="match status" value="1"/>
</dbReference>
<keyword evidence="2" id="KW-0411">Iron-sulfur</keyword>
<accession>A0AAD3E5K2</accession>
<feature type="non-terminal residue" evidence="3">
    <location>
        <position position="1"/>
    </location>
</feature>
<dbReference type="InterPro" id="IPR013785">
    <property type="entry name" value="Aldolase_TIM"/>
</dbReference>
<keyword evidence="4" id="KW-1185">Reference proteome</keyword>
<dbReference type="Proteomes" id="UP001054857">
    <property type="component" value="Unassembled WGS sequence"/>
</dbReference>
<proteinExistence type="predicted"/>
<dbReference type="Gene3D" id="3.20.20.70">
    <property type="entry name" value="Aldolase class I"/>
    <property type="match status" value="1"/>
</dbReference>
<dbReference type="InterPro" id="IPR058240">
    <property type="entry name" value="rSAM_sf"/>
</dbReference>
<dbReference type="GO" id="GO:0044689">
    <property type="term" value="F:7,8-didemethyl-8-hydroxy-5-deazariboflavin synthase activity"/>
    <property type="evidence" value="ECO:0007669"/>
    <property type="project" value="TreeGrafter"/>
</dbReference>
<dbReference type="GO" id="GO:0051539">
    <property type="term" value="F:4 iron, 4 sulfur cluster binding"/>
    <property type="evidence" value="ECO:0007669"/>
    <property type="project" value="UniProtKB-KW"/>
</dbReference>
<protein>
    <recommendedName>
        <fullName evidence="5">Radical SAM protein</fullName>
    </recommendedName>
</protein>
<organism evidence="3 4">
    <name type="scientific">Astrephomene gubernaculifera</name>
    <dbReference type="NCBI Taxonomy" id="47775"/>
    <lineage>
        <taxon>Eukaryota</taxon>
        <taxon>Viridiplantae</taxon>
        <taxon>Chlorophyta</taxon>
        <taxon>core chlorophytes</taxon>
        <taxon>Chlorophyceae</taxon>
        <taxon>CS clade</taxon>
        <taxon>Chlamydomonadales</taxon>
        <taxon>Astrephomenaceae</taxon>
        <taxon>Astrephomene</taxon>
    </lineage>
</organism>
<dbReference type="InterPro" id="IPR034405">
    <property type="entry name" value="F420"/>
</dbReference>
<dbReference type="EMBL" id="BMAR01000092">
    <property type="protein sequence ID" value="GFR53127.1"/>
    <property type="molecule type" value="Genomic_DNA"/>
</dbReference>
<reference evidence="3 4" key="1">
    <citation type="journal article" date="2021" name="Sci. Rep.">
        <title>Genome sequencing of the multicellular alga Astrephomene provides insights into convergent evolution of germ-soma differentiation.</title>
        <authorList>
            <person name="Yamashita S."/>
            <person name="Yamamoto K."/>
            <person name="Matsuzaki R."/>
            <person name="Suzuki S."/>
            <person name="Yamaguchi H."/>
            <person name="Hirooka S."/>
            <person name="Minakuchi Y."/>
            <person name="Miyagishima S."/>
            <person name="Kawachi M."/>
            <person name="Toyoda A."/>
            <person name="Nozaki H."/>
        </authorList>
    </citation>
    <scope>NUCLEOTIDE SEQUENCE [LARGE SCALE GENOMIC DNA]</scope>
    <source>
        <strain evidence="3 4">NIES-4017</strain>
    </source>
</reference>
<dbReference type="PANTHER" id="PTHR43076">
    <property type="entry name" value="FO SYNTHASE (COFH)"/>
    <property type="match status" value="1"/>
</dbReference>
<evidence type="ECO:0000313" key="4">
    <source>
        <dbReference type="Proteomes" id="UP001054857"/>
    </source>
</evidence>
<keyword evidence="2" id="KW-0004">4Fe-4S</keyword>
<evidence type="ECO:0000256" key="1">
    <source>
        <dbReference type="ARBA" id="ARBA00001966"/>
    </source>
</evidence>
<comment type="cofactor">
    <cofactor evidence="1">
        <name>[4Fe-4S] cluster</name>
        <dbReference type="ChEBI" id="CHEBI:49883"/>
    </cofactor>
</comment>
<evidence type="ECO:0008006" key="5">
    <source>
        <dbReference type="Google" id="ProtNLM"/>
    </source>
</evidence>
<comment type="caution">
    <text evidence="3">The sequence shown here is derived from an EMBL/GenBank/DDBJ whole genome shotgun (WGS) entry which is preliminary data.</text>
</comment>
<keyword evidence="2" id="KW-0408">Iron</keyword>
<sequence>VCMQGGIHPSFTASTYRRLLSAARSAAPRLHVHAFSPLEVHVGAGSAGLSYERYLEQLAEAGLGSLPGTAAEVLHDSVRQLLCPDKIDTATWCKVISAAHRVGLRTTATLMFGSVEEGPAAWAAHLDTIR</sequence>
<dbReference type="SUPFAM" id="SSF102114">
    <property type="entry name" value="Radical SAM enzymes"/>
    <property type="match status" value="1"/>
</dbReference>